<gene>
    <name evidence="2" type="ORF">Ssi02_30610</name>
</gene>
<dbReference type="Gene3D" id="2.70.98.70">
    <property type="match status" value="1"/>
</dbReference>
<dbReference type="Proteomes" id="UP000606172">
    <property type="component" value="Unassembled WGS sequence"/>
</dbReference>
<dbReference type="GO" id="GO:0016829">
    <property type="term" value="F:lyase activity"/>
    <property type="evidence" value="ECO:0007669"/>
    <property type="project" value="InterPro"/>
</dbReference>
<evidence type="ECO:0000313" key="2">
    <source>
        <dbReference type="EMBL" id="GII92830.1"/>
    </source>
</evidence>
<evidence type="ECO:0000259" key="1">
    <source>
        <dbReference type="Pfam" id="PF07940"/>
    </source>
</evidence>
<dbReference type="EMBL" id="BOOW01000018">
    <property type="protein sequence ID" value="GII92830.1"/>
    <property type="molecule type" value="Genomic_DNA"/>
</dbReference>
<sequence>MPGEGTVITAPGVAWAAYYSLRFGPGRRLHGHEDHLGITYHAHGRDIVVEAGFHSYERTSYQQWTYSPEAHSVPIVVDAEFRESVPTHLTASSAEPGRQSFTLSDDAYGARRTRSVLVDHGLGAMVVHDTVETGSMLRTLWHVAPGLAVLSARNGRVVLGKGDWRASITQLAPPSGKRLTGQEVRHSTISTGYLKTAETSVVESPAAPAVLTVIVPGHAHPAVTWADGGLSVRTSQGEATFPLST</sequence>
<evidence type="ECO:0000313" key="3">
    <source>
        <dbReference type="Proteomes" id="UP000606172"/>
    </source>
</evidence>
<proteinExistence type="predicted"/>
<organism evidence="2 3">
    <name type="scientific">Sinosporangium siamense</name>
    <dbReference type="NCBI Taxonomy" id="1367973"/>
    <lineage>
        <taxon>Bacteria</taxon>
        <taxon>Bacillati</taxon>
        <taxon>Actinomycetota</taxon>
        <taxon>Actinomycetes</taxon>
        <taxon>Streptosporangiales</taxon>
        <taxon>Streptosporangiaceae</taxon>
        <taxon>Sinosporangium</taxon>
    </lineage>
</organism>
<dbReference type="AlphaFoldDB" id="A0A919RF99"/>
<name>A0A919RF99_9ACTN</name>
<dbReference type="InterPro" id="IPR012480">
    <property type="entry name" value="Hepar_II_III_C"/>
</dbReference>
<comment type="caution">
    <text evidence="2">The sequence shown here is derived from an EMBL/GenBank/DDBJ whole genome shotgun (WGS) entry which is preliminary data.</text>
</comment>
<keyword evidence="3" id="KW-1185">Reference proteome</keyword>
<feature type="domain" description="Heparinase II/III-like C-terminal" evidence="1">
    <location>
        <begin position="29"/>
        <end position="225"/>
    </location>
</feature>
<dbReference type="Pfam" id="PF07940">
    <property type="entry name" value="Hepar_II_III_C"/>
    <property type="match status" value="1"/>
</dbReference>
<reference evidence="2" key="1">
    <citation type="submission" date="2021-01" db="EMBL/GenBank/DDBJ databases">
        <title>Whole genome shotgun sequence of Sinosporangium siamense NBRC 109515.</title>
        <authorList>
            <person name="Komaki H."/>
            <person name="Tamura T."/>
        </authorList>
    </citation>
    <scope>NUCLEOTIDE SEQUENCE</scope>
    <source>
        <strain evidence="2">NBRC 109515</strain>
    </source>
</reference>
<accession>A0A919RF99</accession>
<protein>
    <recommendedName>
        <fullName evidence="1">Heparinase II/III-like C-terminal domain-containing protein</fullName>
    </recommendedName>
</protein>